<dbReference type="AlphaFoldDB" id="A0A8B6DUB2"/>
<reference evidence="2" key="1">
    <citation type="submission" date="2018-11" db="EMBL/GenBank/DDBJ databases">
        <authorList>
            <person name="Alioto T."/>
            <person name="Alioto T."/>
        </authorList>
    </citation>
    <scope>NUCLEOTIDE SEQUENCE</scope>
</reference>
<dbReference type="Proteomes" id="UP000596742">
    <property type="component" value="Unassembled WGS sequence"/>
</dbReference>
<accession>A0A8B6DUB2</accession>
<evidence type="ECO:0000256" key="1">
    <source>
        <dbReference type="SAM" id="Phobius"/>
    </source>
</evidence>
<organism evidence="2 3">
    <name type="scientific">Mytilus galloprovincialis</name>
    <name type="common">Mediterranean mussel</name>
    <dbReference type="NCBI Taxonomy" id="29158"/>
    <lineage>
        <taxon>Eukaryota</taxon>
        <taxon>Metazoa</taxon>
        <taxon>Spiralia</taxon>
        <taxon>Lophotrochozoa</taxon>
        <taxon>Mollusca</taxon>
        <taxon>Bivalvia</taxon>
        <taxon>Autobranchia</taxon>
        <taxon>Pteriomorphia</taxon>
        <taxon>Mytilida</taxon>
        <taxon>Mytiloidea</taxon>
        <taxon>Mytilidae</taxon>
        <taxon>Mytilinae</taxon>
        <taxon>Mytilus</taxon>
    </lineage>
</organism>
<sequence length="263" mass="29002">MTTDAAVTTPKDVSNADAEMTTDAAVTKKNTSNAVSDKSANLSASIHNDNDSSTGLVVGMVIGGLLLAIGVVLIVVLIRRKRFKSKPAEKMRTNLGGNDYIGSQDIALPQTANHSSHMQYFDKQTSIDDEYATVDPFAETNLNEIKEDGNQTADSYMILDPNDTGFNRTAFSHISTNHEFSKAVKDTGHKIINDDPYDISVEGVYDQSENNRHKELEVDIYNHAVDTFYDSGSHKRNDKGIEDTYDHFFGQKTDDDYDVSTTT</sequence>
<feature type="transmembrane region" description="Helical" evidence="1">
    <location>
        <begin position="56"/>
        <end position="78"/>
    </location>
</feature>
<dbReference type="OrthoDB" id="6146647at2759"/>
<keyword evidence="3" id="KW-1185">Reference proteome</keyword>
<comment type="caution">
    <text evidence="2">The sequence shown here is derived from an EMBL/GenBank/DDBJ whole genome shotgun (WGS) entry which is preliminary data.</text>
</comment>
<keyword evidence="1" id="KW-1133">Transmembrane helix</keyword>
<evidence type="ECO:0000313" key="3">
    <source>
        <dbReference type="Proteomes" id="UP000596742"/>
    </source>
</evidence>
<protein>
    <submittedName>
        <fullName evidence="2">Uncharacterized protein</fullName>
    </submittedName>
</protein>
<dbReference type="CDD" id="cd12087">
    <property type="entry name" value="TM_EGFR-like"/>
    <property type="match status" value="1"/>
</dbReference>
<name>A0A8B6DUB2_MYTGA</name>
<keyword evidence="1" id="KW-0812">Transmembrane</keyword>
<proteinExistence type="predicted"/>
<evidence type="ECO:0000313" key="2">
    <source>
        <dbReference type="EMBL" id="VDI24293.1"/>
    </source>
</evidence>
<dbReference type="EMBL" id="UYJE01004012">
    <property type="protein sequence ID" value="VDI24293.1"/>
    <property type="molecule type" value="Genomic_DNA"/>
</dbReference>
<keyword evidence="1" id="KW-0472">Membrane</keyword>
<gene>
    <name evidence="2" type="ORF">MGAL_10B048133</name>
</gene>